<gene>
    <name evidence="2" type="primary">pgaD</name>
    <name evidence="2" type="ORF">ACFQO0_15570</name>
</gene>
<dbReference type="EMBL" id="JBHTCC010000004">
    <property type="protein sequence ID" value="MFC7299858.1"/>
    <property type="molecule type" value="Genomic_DNA"/>
</dbReference>
<keyword evidence="1" id="KW-0472">Membrane</keyword>
<accession>A0ABW2J8M3</accession>
<dbReference type="Pfam" id="PF13994">
    <property type="entry name" value="PgaD"/>
    <property type="match status" value="1"/>
</dbReference>
<keyword evidence="1" id="KW-1133">Transmembrane helix</keyword>
<feature type="transmembrane region" description="Helical" evidence="1">
    <location>
        <begin position="42"/>
        <end position="60"/>
    </location>
</feature>
<organism evidence="2 3">
    <name type="scientific">Herminiimonas aquatilis</name>
    <dbReference type="NCBI Taxonomy" id="345342"/>
    <lineage>
        <taxon>Bacteria</taxon>
        <taxon>Pseudomonadati</taxon>
        <taxon>Pseudomonadota</taxon>
        <taxon>Betaproteobacteria</taxon>
        <taxon>Burkholderiales</taxon>
        <taxon>Oxalobacteraceae</taxon>
        <taxon>Herminiimonas</taxon>
    </lineage>
</organism>
<dbReference type="InterPro" id="IPR023829">
    <property type="entry name" value="PGA_PgaD"/>
</dbReference>
<keyword evidence="1" id="KW-0812">Transmembrane</keyword>
<evidence type="ECO:0000313" key="2">
    <source>
        <dbReference type="EMBL" id="MFC7299858.1"/>
    </source>
</evidence>
<reference evidence="3" key="1">
    <citation type="journal article" date="2019" name="Int. J. Syst. Evol. Microbiol.">
        <title>The Global Catalogue of Microorganisms (GCM) 10K type strain sequencing project: providing services to taxonomists for standard genome sequencing and annotation.</title>
        <authorList>
            <consortium name="The Broad Institute Genomics Platform"/>
            <consortium name="The Broad Institute Genome Sequencing Center for Infectious Disease"/>
            <person name="Wu L."/>
            <person name="Ma J."/>
        </authorList>
    </citation>
    <scope>NUCLEOTIDE SEQUENCE [LARGE SCALE GENOMIC DNA]</scope>
    <source>
        <strain evidence="3">CCUG 36956</strain>
    </source>
</reference>
<evidence type="ECO:0000313" key="3">
    <source>
        <dbReference type="Proteomes" id="UP001596379"/>
    </source>
</evidence>
<protein>
    <submittedName>
        <fullName evidence="2">Poly-beta-1,6-N-acetyl-D-glucosamine biosynthesis protein PgaD</fullName>
    </submittedName>
</protein>
<keyword evidence="3" id="KW-1185">Reference proteome</keyword>
<comment type="caution">
    <text evidence="2">The sequence shown here is derived from an EMBL/GenBank/DDBJ whole genome shotgun (WGS) entry which is preliminary data.</text>
</comment>
<dbReference type="NCBIfam" id="TIGR03940">
    <property type="entry name" value="PGA_PgaD"/>
    <property type="match status" value="1"/>
</dbReference>
<name>A0ABW2J8M3_9BURK</name>
<feature type="transmembrane region" description="Helical" evidence="1">
    <location>
        <begin position="72"/>
        <end position="95"/>
    </location>
</feature>
<sequence length="165" mass="18965">MKIKKDRPRFKLILNMPGLVSLPSKIGSGVFTAVFWGLFLYLWVPLITLIAWAVGIYHAYSEAEYAQELLNLRHLFFIYSMVVLLLCGSLLLWALKEYLRFRDATRRRVPVPVETSELADYAELDAEQIVRWQGTRRMVAHHDDHGHLREMALNAVATEARPGIA</sequence>
<dbReference type="RefSeq" id="WP_382236440.1">
    <property type="nucleotide sequence ID" value="NZ_JBHTCC010000004.1"/>
</dbReference>
<proteinExistence type="predicted"/>
<evidence type="ECO:0000256" key="1">
    <source>
        <dbReference type="SAM" id="Phobius"/>
    </source>
</evidence>
<dbReference type="Proteomes" id="UP001596379">
    <property type="component" value="Unassembled WGS sequence"/>
</dbReference>